<dbReference type="InParanoid" id="A0A6J2YEB6"/>
<feature type="compositionally biased region" description="Polar residues" evidence="1">
    <location>
        <begin position="159"/>
        <end position="171"/>
    </location>
</feature>
<feature type="region of interest" description="Disordered" evidence="1">
    <location>
        <begin position="131"/>
        <end position="171"/>
    </location>
</feature>
<dbReference type="PANTHER" id="PTHR47027:SF20">
    <property type="entry name" value="REVERSE TRANSCRIPTASE-LIKE PROTEIN WITH RNA-DIRECTED DNA POLYMERASE DOMAIN"/>
    <property type="match status" value="1"/>
</dbReference>
<sequence>MSFKYLGANITSTRNLKEEVKTQTTKASLISGYLRDIIWQNKYMSSRSKVRIYKACGRPIMTYGIETRADNTTTKRLLRTTEVRTLRSITGYTLYDWKRSEDVRETCEVEEVRWARNKRREWRDHMDRMPNDRLAKIARENRPNTPRPPGRPPIRWYESRSSSSQLFLGNH</sequence>
<feature type="compositionally biased region" description="Basic and acidic residues" evidence="1">
    <location>
        <begin position="131"/>
        <end position="142"/>
    </location>
</feature>
<dbReference type="KEGG" id="soy:115887052"/>
<name>A0A6J2YEB6_SITOR</name>
<dbReference type="PANTHER" id="PTHR47027">
    <property type="entry name" value="REVERSE TRANSCRIPTASE DOMAIN-CONTAINING PROTEIN"/>
    <property type="match status" value="1"/>
</dbReference>
<dbReference type="Proteomes" id="UP000504635">
    <property type="component" value="Unplaced"/>
</dbReference>
<keyword evidence="2" id="KW-1185">Reference proteome</keyword>
<proteinExistence type="predicted"/>
<evidence type="ECO:0000313" key="3">
    <source>
        <dbReference type="RefSeq" id="XP_030762233.1"/>
    </source>
</evidence>
<gene>
    <name evidence="3" type="primary">LOC115887052</name>
</gene>
<dbReference type="GeneID" id="115887052"/>
<accession>A0A6J2YEB6</accession>
<dbReference type="OrthoDB" id="410404at2759"/>
<organism evidence="2 3">
    <name type="scientific">Sitophilus oryzae</name>
    <name type="common">Rice weevil</name>
    <name type="synonym">Curculio oryzae</name>
    <dbReference type="NCBI Taxonomy" id="7048"/>
    <lineage>
        <taxon>Eukaryota</taxon>
        <taxon>Metazoa</taxon>
        <taxon>Ecdysozoa</taxon>
        <taxon>Arthropoda</taxon>
        <taxon>Hexapoda</taxon>
        <taxon>Insecta</taxon>
        <taxon>Pterygota</taxon>
        <taxon>Neoptera</taxon>
        <taxon>Endopterygota</taxon>
        <taxon>Coleoptera</taxon>
        <taxon>Polyphaga</taxon>
        <taxon>Cucujiformia</taxon>
        <taxon>Curculionidae</taxon>
        <taxon>Dryophthorinae</taxon>
        <taxon>Sitophilus</taxon>
    </lineage>
</organism>
<dbReference type="AlphaFoldDB" id="A0A6J2YEB6"/>
<protein>
    <submittedName>
        <fullName evidence="3">Uncharacterized protein LOC115887052</fullName>
    </submittedName>
</protein>
<evidence type="ECO:0000256" key="1">
    <source>
        <dbReference type="SAM" id="MobiDB-lite"/>
    </source>
</evidence>
<reference evidence="3" key="1">
    <citation type="submission" date="2025-08" db="UniProtKB">
        <authorList>
            <consortium name="RefSeq"/>
        </authorList>
    </citation>
    <scope>IDENTIFICATION</scope>
    <source>
        <tissue evidence="3">Gonads</tissue>
    </source>
</reference>
<evidence type="ECO:0000313" key="2">
    <source>
        <dbReference type="Proteomes" id="UP000504635"/>
    </source>
</evidence>
<dbReference type="RefSeq" id="XP_030762233.1">
    <property type="nucleotide sequence ID" value="XM_030906373.1"/>
</dbReference>